<keyword evidence="3" id="KW-1185">Reference proteome</keyword>
<name>A0ABS1BA56_9MICO</name>
<feature type="transmembrane region" description="Helical" evidence="1">
    <location>
        <begin position="9"/>
        <end position="27"/>
    </location>
</feature>
<dbReference type="RefSeq" id="WP_200502179.1">
    <property type="nucleotide sequence ID" value="NZ_JAEDAJ010000004.1"/>
</dbReference>
<sequence length="117" mass="12084">MSTYVSEDLALAGSLIGISIAMFALFLSSLSGLGVAAGLIAGLIILGYFLVTSLLVFPGRRAAAAAAEVIAFRGTSLTRRPDDATPAPAGPRFALVSVTVHRRPLLDEAHTSVPNSF</sequence>
<dbReference type="Proteomes" id="UP000612352">
    <property type="component" value="Unassembled WGS sequence"/>
</dbReference>
<protein>
    <submittedName>
        <fullName evidence="2">Uncharacterized protein</fullName>
    </submittedName>
</protein>
<reference evidence="2 3" key="1">
    <citation type="submission" date="2020-12" db="EMBL/GenBank/DDBJ databases">
        <title>Brachybacterium sp. MASK1Z-5, whole genome shotgun sequence.</title>
        <authorList>
            <person name="Tuo L."/>
        </authorList>
    </citation>
    <scope>NUCLEOTIDE SEQUENCE [LARGE SCALE GENOMIC DNA]</scope>
    <source>
        <strain evidence="2 3">MASK1Z-5</strain>
    </source>
</reference>
<dbReference type="EMBL" id="JAEDAJ010000004">
    <property type="protein sequence ID" value="MBK0331549.1"/>
    <property type="molecule type" value="Genomic_DNA"/>
</dbReference>
<keyword evidence="1" id="KW-0472">Membrane</keyword>
<keyword evidence="1" id="KW-0812">Transmembrane</keyword>
<evidence type="ECO:0000256" key="1">
    <source>
        <dbReference type="SAM" id="Phobius"/>
    </source>
</evidence>
<proteinExistence type="predicted"/>
<keyword evidence="1" id="KW-1133">Transmembrane helix</keyword>
<evidence type="ECO:0000313" key="3">
    <source>
        <dbReference type="Proteomes" id="UP000612352"/>
    </source>
</evidence>
<gene>
    <name evidence="2" type="ORF">I8D64_09050</name>
</gene>
<organism evidence="2 3">
    <name type="scientific">Brachybacterium halotolerans</name>
    <dbReference type="NCBI Taxonomy" id="2795215"/>
    <lineage>
        <taxon>Bacteria</taxon>
        <taxon>Bacillati</taxon>
        <taxon>Actinomycetota</taxon>
        <taxon>Actinomycetes</taxon>
        <taxon>Micrococcales</taxon>
        <taxon>Dermabacteraceae</taxon>
        <taxon>Brachybacterium</taxon>
    </lineage>
</organism>
<evidence type="ECO:0000313" key="2">
    <source>
        <dbReference type="EMBL" id="MBK0331549.1"/>
    </source>
</evidence>
<comment type="caution">
    <text evidence="2">The sequence shown here is derived from an EMBL/GenBank/DDBJ whole genome shotgun (WGS) entry which is preliminary data.</text>
</comment>
<feature type="transmembrane region" description="Helical" evidence="1">
    <location>
        <begin position="33"/>
        <end position="57"/>
    </location>
</feature>
<accession>A0ABS1BA56</accession>